<accession>A0AC35TXH1</accession>
<sequence>MTADSNNNFNLILVFVFCFVFCMIVRYLNDFYSGRTITLVEEGTWVGRYKHVGSTQNEPSLRMIEKEFDAMYSAMEETNKRIFADYHPESE</sequence>
<organism evidence="1 2">
    <name type="scientific">Rhabditophanes sp. KR3021</name>
    <dbReference type="NCBI Taxonomy" id="114890"/>
    <lineage>
        <taxon>Eukaryota</taxon>
        <taxon>Metazoa</taxon>
        <taxon>Ecdysozoa</taxon>
        <taxon>Nematoda</taxon>
        <taxon>Chromadorea</taxon>
        <taxon>Rhabditida</taxon>
        <taxon>Tylenchina</taxon>
        <taxon>Panagrolaimomorpha</taxon>
        <taxon>Strongyloidoidea</taxon>
        <taxon>Alloionematidae</taxon>
        <taxon>Rhabditophanes</taxon>
    </lineage>
</organism>
<dbReference type="Proteomes" id="UP000095286">
    <property type="component" value="Unplaced"/>
</dbReference>
<protein>
    <submittedName>
        <fullName evidence="2">Uncharacterized protein</fullName>
    </submittedName>
</protein>
<name>A0AC35TXH1_9BILA</name>
<dbReference type="WBParaSite" id="RSKR_0000511400.1">
    <property type="protein sequence ID" value="RSKR_0000511400.1"/>
    <property type="gene ID" value="RSKR_0000511400"/>
</dbReference>
<evidence type="ECO:0000313" key="1">
    <source>
        <dbReference type="Proteomes" id="UP000095286"/>
    </source>
</evidence>
<reference evidence="2" key="1">
    <citation type="submission" date="2016-11" db="UniProtKB">
        <authorList>
            <consortium name="WormBaseParasite"/>
        </authorList>
    </citation>
    <scope>IDENTIFICATION</scope>
    <source>
        <strain evidence="2">KR3021</strain>
    </source>
</reference>
<evidence type="ECO:0000313" key="2">
    <source>
        <dbReference type="WBParaSite" id="RSKR_0000511400.1"/>
    </source>
</evidence>
<proteinExistence type="predicted"/>